<dbReference type="Proteomes" id="UP000504618">
    <property type="component" value="Unplaced"/>
</dbReference>
<dbReference type="Pfam" id="PF02958">
    <property type="entry name" value="EcKL"/>
    <property type="match status" value="1"/>
</dbReference>
<feature type="transmembrane region" description="Helical" evidence="1">
    <location>
        <begin position="6"/>
        <end position="27"/>
    </location>
</feature>
<sequence>MICININLLLFMSIFFLRETTIWLVLFELSRQQTLSRSTIQIILLLIYTRIAYSKKMSDDSHVEDSQRWLDQVMARIIENLGLDVGFDKARYEISKSINFIMTIMYYVRLQFKNKANDQNEELSMVLKRPMKMKNFIHISRIDLQFDNEILFYRTYVQPNERHFYARCYYAEKRSPTDFVIALENVNERGYHPCSYPHNAPFEYTLAGMRELGRFHGKGYVMKELQREKFFDVVARLQESRYVKGTVFDVTFNVKATRSLKYLRRQGHDAAFCDRMEAFLTNAFDEMIKIIKPLEPLATMCHGDFLLSNILFKADEGGRYRAMLIDFALIRYSTPVIDLSTYLCNCCSNEEIREKFFDIMRAYHDALMEYLLDAGVQDIEKYSYNALLDEFRRGALFGFIVASHFLPAMLGYLKSETIVQDTISLGFLRSAKKQKYVGGDEVCKILADILLYLRDLGCLKHIL</sequence>
<keyword evidence="1" id="KW-1133">Transmembrane helix</keyword>
<dbReference type="Gene3D" id="3.90.1200.10">
    <property type="match status" value="1"/>
</dbReference>
<dbReference type="GeneID" id="112466814"/>
<dbReference type="AlphaFoldDB" id="A0A6J1RDN8"/>
<reference evidence="4" key="1">
    <citation type="submission" date="2025-08" db="UniProtKB">
        <authorList>
            <consortium name="RefSeq"/>
        </authorList>
    </citation>
    <scope>IDENTIFICATION</scope>
    <source>
        <tissue evidence="4">Whole body</tissue>
    </source>
</reference>
<organism evidence="3 4">
    <name type="scientific">Temnothorax curvispinosus</name>
    <dbReference type="NCBI Taxonomy" id="300111"/>
    <lineage>
        <taxon>Eukaryota</taxon>
        <taxon>Metazoa</taxon>
        <taxon>Ecdysozoa</taxon>
        <taxon>Arthropoda</taxon>
        <taxon>Hexapoda</taxon>
        <taxon>Insecta</taxon>
        <taxon>Pterygota</taxon>
        <taxon>Neoptera</taxon>
        <taxon>Endopterygota</taxon>
        <taxon>Hymenoptera</taxon>
        <taxon>Apocrita</taxon>
        <taxon>Aculeata</taxon>
        <taxon>Formicoidea</taxon>
        <taxon>Formicidae</taxon>
        <taxon>Myrmicinae</taxon>
        <taxon>Temnothorax</taxon>
    </lineage>
</organism>
<feature type="domain" description="CHK kinase-like" evidence="2">
    <location>
        <begin position="181"/>
        <end position="373"/>
    </location>
</feature>
<dbReference type="InterPro" id="IPR015897">
    <property type="entry name" value="CHK_kinase-like"/>
</dbReference>
<evidence type="ECO:0000259" key="2">
    <source>
        <dbReference type="SMART" id="SM00587"/>
    </source>
</evidence>
<keyword evidence="1" id="KW-0812">Transmembrane</keyword>
<keyword evidence="3" id="KW-1185">Reference proteome</keyword>
<name>A0A6J1RDN8_9HYME</name>
<proteinExistence type="predicted"/>
<accession>A0A6J1RDN8</accession>
<dbReference type="PANTHER" id="PTHR11012:SF8">
    <property type="entry name" value="JUVENILE HORMONE-INDUCIBLE PROTEIN 26"/>
    <property type="match status" value="1"/>
</dbReference>
<dbReference type="RefSeq" id="XP_024890905.1">
    <property type="nucleotide sequence ID" value="XM_025035137.1"/>
</dbReference>
<dbReference type="InterPro" id="IPR011009">
    <property type="entry name" value="Kinase-like_dom_sf"/>
</dbReference>
<protein>
    <submittedName>
        <fullName evidence="4">Uncharacterized protein LOC112466814</fullName>
    </submittedName>
</protein>
<evidence type="ECO:0000313" key="3">
    <source>
        <dbReference type="Proteomes" id="UP000504618"/>
    </source>
</evidence>
<dbReference type="SMART" id="SM00587">
    <property type="entry name" value="CHK"/>
    <property type="match status" value="1"/>
</dbReference>
<dbReference type="SUPFAM" id="SSF56112">
    <property type="entry name" value="Protein kinase-like (PK-like)"/>
    <property type="match status" value="1"/>
</dbReference>
<dbReference type="PANTHER" id="PTHR11012">
    <property type="entry name" value="PROTEIN KINASE-LIKE DOMAIN-CONTAINING"/>
    <property type="match status" value="1"/>
</dbReference>
<gene>
    <name evidence="4" type="primary">LOC112466814</name>
</gene>
<keyword evidence="1" id="KW-0472">Membrane</keyword>
<dbReference type="OrthoDB" id="191037at2759"/>
<evidence type="ECO:0000256" key="1">
    <source>
        <dbReference type="SAM" id="Phobius"/>
    </source>
</evidence>
<evidence type="ECO:0000313" key="4">
    <source>
        <dbReference type="RefSeq" id="XP_024890905.1"/>
    </source>
</evidence>
<dbReference type="InterPro" id="IPR004119">
    <property type="entry name" value="EcKL"/>
</dbReference>